<accession>A0ABW3QNN1</accession>
<feature type="transmembrane region" description="Helical" evidence="1">
    <location>
        <begin position="316"/>
        <end position="334"/>
    </location>
</feature>
<reference evidence="3" key="1">
    <citation type="journal article" date="2019" name="Int. J. Syst. Evol. Microbiol.">
        <title>The Global Catalogue of Microorganisms (GCM) 10K type strain sequencing project: providing services to taxonomists for standard genome sequencing and annotation.</title>
        <authorList>
            <consortium name="The Broad Institute Genomics Platform"/>
            <consortium name="The Broad Institute Genome Sequencing Center for Infectious Disease"/>
            <person name="Wu L."/>
            <person name="Ma J."/>
        </authorList>
    </citation>
    <scope>NUCLEOTIDE SEQUENCE [LARGE SCALE GENOMIC DNA]</scope>
    <source>
        <strain evidence="3">CCUG 55608</strain>
    </source>
</reference>
<feature type="transmembrane region" description="Helical" evidence="1">
    <location>
        <begin position="190"/>
        <end position="209"/>
    </location>
</feature>
<dbReference type="RefSeq" id="WP_265993616.1">
    <property type="nucleotide sequence ID" value="NZ_CP110973.1"/>
</dbReference>
<evidence type="ECO:0000256" key="1">
    <source>
        <dbReference type="SAM" id="Phobius"/>
    </source>
</evidence>
<feature type="transmembrane region" description="Helical" evidence="1">
    <location>
        <begin position="47"/>
        <end position="69"/>
    </location>
</feature>
<keyword evidence="1" id="KW-0812">Transmembrane</keyword>
<evidence type="ECO:0000313" key="3">
    <source>
        <dbReference type="Proteomes" id="UP001597116"/>
    </source>
</evidence>
<keyword evidence="1" id="KW-1133">Transmembrane helix</keyword>
<feature type="transmembrane region" description="Helical" evidence="1">
    <location>
        <begin position="96"/>
        <end position="120"/>
    </location>
</feature>
<sequence>MKALWTVPEKLIVRQFYLQNSGLFLVVLLLGFGFLSSNEHIALATYALHDSVFLAGYVALWLLYTAYVIHFQRQLLHTTNLLQFFRLIPAVKRLSVFYLLNLQLLAPVVLYAGFMLWVGVQQRTTTANGSLILIAGTLSLLPLPFIERALHNPNPELFTGYLGNWLRQTLTTPYGLFFIRYLFREQPITLLLTKAGSCLLTAGILLLYPTDDYDIRLLSLGMLLSAAFHAGVVFELYQFEARQLMLLRNLPLPLARRLLLYGGIQALLLIPEALLLIVRGPETVSLLDLAGVWFLGFSLLWLQFAALLTRHQPRDRFVATLFWPLIAFFLLIMYRLPAGSLASLSIVVATSLFIRNFYRSTWEENDL</sequence>
<feature type="transmembrane region" description="Helical" evidence="1">
    <location>
        <begin position="258"/>
        <end position="278"/>
    </location>
</feature>
<gene>
    <name evidence="2" type="ORF">ACFQ4C_22110</name>
</gene>
<protein>
    <submittedName>
        <fullName evidence="2">Uncharacterized protein</fullName>
    </submittedName>
</protein>
<proteinExistence type="predicted"/>
<feature type="transmembrane region" description="Helical" evidence="1">
    <location>
        <begin position="290"/>
        <end position="309"/>
    </location>
</feature>
<name>A0ABW3QNN1_9BACT</name>
<comment type="caution">
    <text evidence="2">The sequence shown here is derived from an EMBL/GenBank/DDBJ whole genome shotgun (WGS) entry which is preliminary data.</text>
</comment>
<dbReference type="EMBL" id="JBHTLP010000019">
    <property type="protein sequence ID" value="MFD1143840.1"/>
    <property type="molecule type" value="Genomic_DNA"/>
</dbReference>
<keyword evidence="1" id="KW-0472">Membrane</keyword>
<evidence type="ECO:0000313" key="2">
    <source>
        <dbReference type="EMBL" id="MFD1143840.1"/>
    </source>
</evidence>
<feature type="transmembrane region" description="Helical" evidence="1">
    <location>
        <begin position="127"/>
        <end position="145"/>
    </location>
</feature>
<dbReference type="Proteomes" id="UP001597116">
    <property type="component" value="Unassembled WGS sequence"/>
</dbReference>
<feature type="transmembrane region" description="Helical" evidence="1">
    <location>
        <begin position="165"/>
        <end position="183"/>
    </location>
</feature>
<organism evidence="2 3">
    <name type="scientific">Larkinella insperata</name>
    <dbReference type="NCBI Taxonomy" id="332158"/>
    <lineage>
        <taxon>Bacteria</taxon>
        <taxon>Pseudomonadati</taxon>
        <taxon>Bacteroidota</taxon>
        <taxon>Cytophagia</taxon>
        <taxon>Cytophagales</taxon>
        <taxon>Spirosomataceae</taxon>
        <taxon>Larkinella</taxon>
    </lineage>
</organism>
<feature type="transmembrane region" description="Helical" evidence="1">
    <location>
        <begin position="16"/>
        <end position="35"/>
    </location>
</feature>
<feature type="transmembrane region" description="Helical" evidence="1">
    <location>
        <begin position="215"/>
        <end position="237"/>
    </location>
</feature>
<keyword evidence="3" id="KW-1185">Reference proteome</keyword>